<gene>
    <name evidence="1" type="ORF">BJ212DRAFT_1418759</name>
</gene>
<protein>
    <submittedName>
        <fullName evidence="1">Uncharacterized protein</fullName>
    </submittedName>
</protein>
<dbReference type="EMBL" id="JABBWG010000565">
    <property type="protein sequence ID" value="KAG1791643.1"/>
    <property type="molecule type" value="Genomic_DNA"/>
</dbReference>
<evidence type="ECO:0000313" key="1">
    <source>
        <dbReference type="EMBL" id="KAG1791643.1"/>
    </source>
</evidence>
<evidence type="ECO:0000313" key="2">
    <source>
        <dbReference type="Proteomes" id="UP000807769"/>
    </source>
</evidence>
<dbReference type="RefSeq" id="XP_041184845.1">
    <property type="nucleotide sequence ID" value="XM_041337598.1"/>
</dbReference>
<reference evidence="1" key="1">
    <citation type="journal article" date="2020" name="New Phytol.">
        <title>Comparative genomics reveals dynamic genome evolution in host specialist ectomycorrhizal fungi.</title>
        <authorList>
            <person name="Lofgren L.A."/>
            <person name="Nguyen N.H."/>
            <person name="Vilgalys R."/>
            <person name="Ruytinx J."/>
            <person name="Liao H.L."/>
            <person name="Branco S."/>
            <person name="Kuo A."/>
            <person name="LaButti K."/>
            <person name="Lipzen A."/>
            <person name="Andreopoulos W."/>
            <person name="Pangilinan J."/>
            <person name="Riley R."/>
            <person name="Hundley H."/>
            <person name="Na H."/>
            <person name="Barry K."/>
            <person name="Grigoriev I.V."/>
            <person name="Stajich J.E."/>
            <person name="Kennedy P.G."/>
        </authorList>
    </citation>
    <scope>NUCLEOTIDE SEQUENCE</scope>
    <source>
        <strain evidence="1">MN1</strain>
    </source>
</reference>
<dbReference type="AlphaFoldDB" id="A0A9P7DGA6"/>
<name>A0A9P7DGA6_9AGAM</name>
<dbReference type="GeneID" id="64631614"/>
<sequence length="53" mass="5558">MYVLRGVVSSPGGTGHPVVLISAVKTLDGGIFSMDDATRHQLCCCCLLFCGDI</sequence>
<proteinExistence type="predicted"/>
<accession>A0A9P7DGA6</accession>
<organism evidence="1 2">
    <name type="scientific">Suillus subaureus</name>
    <dbReference type="NCBI Taxonomy" id="48587"/>
    <lineage>
        <taxon>Eukaryota</taxon>
        <taxon>Fungi</taxon>
        <taxon>Dikarya</taxon>
        <taxon>Basidiomycota</taxon>
        <taxon>Agaricomycotina</taxon>
        <taxon>Agaricomycetes</taxon>
        <taxon>Agaricomycetidae</taxon>
        <taxon>Boletales</taxon>
        <taxon>Suillineae</taxon>
        <taxon>Suillaceae</taxon>
        <taxon>Suillus</taxon>
    </lineage>
</organism>
<dbReference type="Proteomes" id="UP000807769">
    <property type="component" value="Unassembled WGS sequence"/>
</dbReference>
<keyword evidence="2" id="KW-1185">Reference proteome</keyword>
<comment type="caution">
    <text evidence="1">The sequence shown here is derived from an EMBL/GenBank/DDBJ whole genome shotgun (WGS) entry which is preliminary data.</text>
</comment>